<dbReference type="EMBL" id="UINC01000926">
    <property type="protein sequence ID" value="SUZ63826.1"/>
    <property type="molecule type" value="Genomic_DNA"/>
</dbReference>
<evidence type="ECO:0000313" key="1">
    <source>
        <dbReference type="EMBL" id="SUZ63826.1"/>
    </source>
</evidence>
<evidence type="ECO:0008006" key="2">
    <source>
        <dbReference type="Google" id="ProtNLM"/>
    </source>
</evidence>
<reference evidence="1" key="1">
    <citation type="submission" date="2018-05" db="EMBL/GenBank/DDBJ databases">
        <authorList>
            <person name="Lanie J.A."/>
            <person name="Ng W.-L."/>
            <person name="Kazmierczak K.M."/>
            <person name="Andrzejewski T.M."/>
            <person name="Davidsen T.M."/>
            <person name="Wayne K.J."/>
            <person name="Tettelin H."/>
            <person name="Glass J.I."/>
            <person name="Rusch D."/>
            <person name="Podicherti R."/>
            <person name="Tsui H.-C.T."/>
            <person name="Winkler M.E."/>
        </authorList>
    </citation>
    <scope>NUCLEOTIDE SEQUENCE</scope>
</reference>
<name>A0A381PA22_9ZZZZ</name>
<accession>A0A381PA22</accession>
<organism evidence="1">
    <name type="scientific">marine metagenome</name>
    <dbReference type="NCBI Taxonomy" id="408172"/>
    <lineage>
        <taxon>unclassified sequences</taxon>
        <taxon>metagenomes</taxon>
        <taxon>ecological metagenomes</taxon>
    </lineage>
</organism>
<dbReference type="AlphaFoldDB" id="A0A381PA22"/>
<sequence>MFYYLNGDTISPSLYSWFSASKLSQAGGGNLNMSPNSRSANPANLSLSRSFSTSFILYPAGIQAQSVSLLIPQSNRLITVAINHISYGTFKGYDENAIPTNNYSSSDTWMRLGYSGLSKNLPISYGISNQLYFSKLGKYSSMIFYLSLGVIWNIKKYKTNIGLSIDDISINKSRINNVIEKSPLRYNIGVCKKLEYLPLKISIDYLSINNKKNKDYFISGIFSLPKNLSFIWGTSTRKLSQNIKESVIKTIFGSSGVGISYKDNGIIIGYGLYFYGTGGWTNGLDLSINF</sequence>
<proteinExistence type="predicted"/>
<gene>
    <name evidence="1" type="ORF">METZ01_LOCUS16680</name>
</gene>
<protein>
    <recommendedName>
        <fullName evidence="2">DUF5723 domain-containing protein</fullName>
    </recommendedName>
</protein>